<evidence type="ECO:0008006" key="4">
    <source>
        <dbReference type="Google" id="ProtNLM"/>
    </source>
</evidence>
<sequence>MTTRPLYRPVRAAPGGGSRLTPARAGGPDPPGGVPAPCVTLPAQACDEGGKDMGNTRVTAVVVTMAAALLAAGCGPGGAGTGSATAPASAAPAASASAAPASTTGPFGRRAVYDEIEAVVTAAKLPGFEMSQFIESSPSRSATAPATEKERVVRRAVACTASWSTWAGPLDGTKEGFDKAVHDLRSRGWAAGKPEEETEDTGDVVLRVWLTKRGWTMGAMRRVMRDGAAADNIVFFATEDACMDRFTDEERDLLGW</sequence>
<dbReference type="Proteomes" id="UP001501000">
    <property type="component" value="Unassembled WGS sequence"/>
</dbReference>
<proteinExistence type="predicted"/>
<evidence type="ECO:0000256" key="1">
    <source>
        <dbReference type="SAM" id="MobiDB-lite"/>
    </source>
</evidence>
<comment type="caution">
    <text evidence="2">The sequence shown here is derived from an EMBL/GenBank/DDBJ whole genome shotgun (WGS) entry which is preliminary data.</text>
</comment>
<evidence type="ECO:0000313" key="3">
    <source>
        <dbReference type="Proteomes" id="UP001501000"/>
    </source>
</evidence>
<name>A0ABP7MGM8_9ACTN</name>
<gene>
    <name evidence="2" type="ORF">GCM10022244_35020</name>
</gene>
<accession>A0ABP7MGM8</accession>
<evidence type="ECO:0000313" key="2">
    <source>
        <dbReference type="EMBL" id="GAA3922485.1"/>
    </source>
</evidence>
<keyword evidence="3" id="KW-1185">Reference proteome</keyword>
<reference evidence="3" key="1">
    <citation type="journal article" date="2019" name="Int. J. Syst. Evol. Microbiol.">
        <title>The Global Catalogue of Microorganisms (GCM) 10K type strain sequencing project: providing services to taxonomists for standard genome sequencing and annotation.</title>
        <authorList>
            <consortium name="The Broad Institute Genomics Platform"/>
            <consortium name="The Broad Institute Genome Sequencing Center for Infectious Disease"/>
            <person name="Wu L."/>
            <person name="Ma J."/>
        </authorList>
    </citation>
    <scope>NUCLEOTIDE SEQUENCE [LARGE SCALE GENOMIC DNA]</scope>
    <source>
        <strain evidence="3">JCM 16956</strain>
    </source>
</reference>
<dbReference type="EMBL" id="BAABAJ010000009">
    <property type="protein sequence ID" value="GAA3922485.1"/>
    <property type="molecule type" value="Genomic_DNA"/>
</dbReference>
<organism evidence="2 3">
    <name type="scientific">Streptomyces gulbargensis</name>
    <dbReference type="NCBI Taxonomy" id="364901"/>
    <lineage>
        <taxon>Bacteria</taxon>
        <taxon>Bacillati</taxon>
        <taxon>Actinomycetota</taxon>
        <taxon>Actinomycetes</taxon>
        <taxon>Kitasatosporales</taxon>
        <taxon>Streptomycetaceae</taxon>
        <taxon>Streptomyces</taxon>
    </lineage>
</organism>
<feature type="region of interest" description="Disordered" evidence="1">
    <location>
        <begin position="1"/>
        <end position="35"/>
    </location>
</feature>
<protein>
    <recommendedName>
        <fullName evidence="4">Lipoprotein</fullName>
    </recommendedName>
</protein>